<dbReference type="PANTHER" id="PTHR31900:SF31">
    <property type="entry name" value="F-BOX_LRR-REPEAT PROTEIN 13-LIKE"/>
    <property type="match status" value="1"/>
</dbReference>
<organism evidence="2 3">
    <name type="scientific">Spinacia oleracea</name>
    <name type="common">Spinach</name>
    <dbReference type="NCBI Taxonomy" id="3562"/>
    <lineage>
        <taxon>Eukaryota</taxon>
        <taxon>Viridiplantae</taxon>
        <taxon>Streptophyta</taxon>
        <taxon>Embryophyta</taxon>
        <taxon>Tracheophyta</taxon>
        <taxon>Spermatophyta</taxon>
        <taxon>Magnoliopsida</taxon>
        <taxon>eudicotyledons</taxon>
        <taxon>Gunneridae</taxon>
        <taxon>Pentapetalae</taxon>
        <taxon>Caryophyllales</taxon>
        <taxon>Chenopodiaceae</taxon>
        <taxon>Chenopodioideae</taxon>
        <taxon>Anserineae</taxon>
        <taxon>Spinacia</taxon>
    </lineage>
</organism>
<accession>A0ABM3QZQ9</accession>
<proteinExistence type="predicted"/>
<evidence type="ECO:0000313" key="3">
    <source>
        <dbReference type="RefSeq" id="XP_056688878.1"/>
    </source>
</evidence>
<dbReference type="GeneID" id="130463692"/>
<sequence>MTEIRPTRKREDRLSSLPDALLIDIISLVPTDAAIATAIATAVLSPRWRFLWAHITSLDIDTRKFRLDAINQVINKITSPSIKTFKLRVCGRTFVKGRTFVYCRTVMHTYFSGVMDSSCRRICDRNIEEISLKIQDFNFDHILFQNPSCVFQIPSCVFQTLSLVLLELDSNIRGCCYGISDDIFEFFPFTVKVCKGWGKLIESLPSLEVLSMVVPLTKDRYFLDKPQIDISITSRNLVRLNLSVLGKELVNVVVDAPRLEYLRFDVLILSKFVFVKKPNSIREANISFDLEFTDDDDVDDDRNNWIMEFLGSISNVSSLTLCIRDDDVMITTAVLFANLTYLRLQMSNLYL</sequence>
<keyword evidence="1" id="KW-0472">Membrane</keyword>
<gene>
    <name evidence="3" type="primary">LOC130463692</name>
</gene>
<reference evidence="2" key="1">
    <citation type="journal article" date="2021" name="Nat. Commun.">
        <title>Genomic analyses provide insights into spinach domestication and the genetic basis of agronomic traits.</title>
        <authorList>
            <person name="Cai X."/>
            <person name="Sun X."/>
            <person name="Xu C."/>
            <person name="Sun H."/>
            <person name="Wang X."/>
            <person name="Ge C."/>
            <person name="Zhang Z."/>
            <person name="Wang Q."/>
            <person name="Fei Z."/>
            <person name="Jiao C."/>
            <person name="Wang Q."/>
        </authorList>
    </citation>
    <scope>NUCLEOTIDE SEQUENCE [LARGE SCALE GENOMIC DNA]</scope>
    <source>
        <strain evidence="2">cv. Varoflay</strain>
    </source>
</reference>
<keyword evidence="1" id="KW-0812">Transmembrane</keyword>
<reference evidence="3" key="2">
    <citation type="submission" date="2025-08" db="UniProtKB">
        <authorList>
            <consortium name="RefSeq"/>
        </authorList>
    </citation>
    <scope>IDENTIFICATION</scope>
    <source>
        <tissue evidence="3">Leaf</tissue>
    </source>
</reference>
<feature type="transmembrane region" description="Helical" evidence="1">
    <location>
        <begin position="21"/>
        <end position="44"/>
    </location>
</feature>
<dbReference type="PANTHER" id="PTHR31900">
    <property type="entry name" value="F-BOX/RNI SUPERFAMILY PROTEIN-RELATED"/>
    <property type="match status" value="1"/>
</dbReference>
<protein>
    <submittedName>
        <fullName evidence="3">F-box/FBD/LRR-repeat protein At1g16930-like</fullName>
    </submittedName>
</protein>
<evidence type="ECO:0000313" key="2">
    <source>
        <dbReference type="Proteomes" id="UP000813463"/>
    </source>
</evidence>
<dbReference type="RefSeq" id="XP_056688878.1">
    <property type="nucleotide sequence ID" value="XM_056832900.1"/>
</dbReference>
<keyword evidence="2" id="KW-1185">Reference proteome</keyword>
<keyword evidence="1" id="KW-1133">Transmembrane helix</keyword>
<evidence type="ECO:0000256" key="1">
    <source>
        <dbReference type="SAM" id="Phobius"/>
    </source>
</evidence>
<dbReference type="InterPro" id="IPR050232">
    <property type="entry name" value="FBL13/AtMIF1-like"/>
</dbReference>
<name>A0ABM3QZQ9_SPIOL</name>
<dbReference type="Proteomes" id="UP000813463">
    <property type="component" value="Chromosome 6"/>
</dbReference>